<dbReference type="AlphaFoldDB" id="A0A8S1KI45"/>
<evidence type="ECO:0000313" key="2">
    <source>
        <dbReference type="Proteomes" id="UP000688137"/>
    </source>
</evidence>
<organism evidence="1 2">
    <name type="scientific">Paramecium primaurelia</name>
    <dbReference type="NCBI Taxonomy" id="5886"/>
    <lineage>
        <taxon>Eukaryota</taxon>
        <taxon>Sar</taxon>
        <taxon>Alveolata</taxon>
        <taxon>Ciliophora</taxon>
        <taxon>Intramacronucleata</taxon>
        <taxon>Oligohymenophorea</taxon>
        <taxon>Peniculida</taxon>
        <taxon>Parameciidae</taxon>
        <taxon>Paramecium</taxon>
    </lineage>
</organism>
<evidence type="ECO:0000313" key="1">
    <source>
        <dbReference type="EMBL" id="CAD8053903.1"/>
    </source>
</evidence>
<gene>
    <name evidence="1" type="ORF">PPRIM_AZ9-3.1.T0210185</name>
</gene>
<keyword evidence="2" id="KW-1185">Reference proteome</keyword>
<dbReference type="EMBL" id="CAJJDM010000019">
    <property type="protein sequence ID" value="CAD8053903.1"/>
    <property type="molecule type" value="Genomic_DNA"/>
</dbReference>
<comment type="caution">
    <text evidence="1">The sequence shown here is derived from an EMBL/GenBank/DDBJ whole genome shotgun (WGS) entry which is preliminary data.</text>
</comment>
<accession>A0A8S1KI45</accession>
<proteinExistence type="predicted"/>
<reference evidence="1" key="1">
    <citation type="submission" date="2021-01" db="EMBL/GenBank/DDBJ databases">
        <authorList>
            <consortium name="Genoscope - CEA"/>
            <person name="William W."/>
        </authorList>
    </citation>
    <scope>NUCLEOTIDE SEQUENCE</scope>
</reference>
<sequence length="838" mass="99277">MYQQNWQGDRYQDEIFLEDVEVYQKDEEPSIFDIVYREVGCILLKYTNLNLITCPNTLHYITLKFNNDEPFSFLFQPNYILVEQLAVNPALKDIAEQLQIEDLINHNQNDPEYFQDYYQHLIEEIFKSHLNQAQEIFLRQIELLQEQRIKPQVDQELQSIFQDKQFQFPLKLDFQNSELPENQIKYKLFESLQLLQSNYLNIQSKGNKSIKLESSETVQQLSGQKNQQENVNITPFVQPLVISSLNKEKIKMIINWLIQEKIAIPEIILCAELKNRGNGMNLTFNPNQQILNKCAFYYDLYCEAQQNQSETKNIKEENTEEVKTCQECNIGKQKTKITEYHLLIRMLDLVVQQQESLKEKIIQLVKYSQLKNQIKRLSRVQESDAHFKIVKQFIQKLEIILCIYDEYENDKQNQFKNQVDKKSQINSDNLSENEDENKPIKCQKKYYRLLKLVVKLILIESLEKEIPIPEILTCLWFKKHKEKIVEGQIINQYSVQILPSKQRLIPSLQLENRLKLKQEQVQLQTLLDLPDTATKELDDFENFISQFTYDIKYGRDVILIEKILIVVNNKKDSIQDQLIQVMNDYLKIEKAKDQLREKLILLPKLRTNKTQINDEPILENIIKIIDNLQLYISSIQKSKPCIIKKQINNRIKKQLQQSSQNQQIQQFQKLNKEELKVFILSGLITLIDNEVSLPELISYLGIKNKTQKFSLQINKNYKLQEYITIQMQLNQVEITDQIESKLLIKKIKIQEGENIPIIHNKEQVSEPQLIIRALRLLTNCEMTKQLSDIWQKPSVISLKNQVYKNCLKKNKNDTTIGQIKNLFYKIDNKYEIFNNNQQ</sequence>
<dbReference type="Proteomes" id="UP000688137">
    <property type="component" value="Unassembled WGS sequence"/>
</dbReference>
<dbReference type="OMA" id="NHNQNDP"/>
<name>A0A8S1KI45_PARPR</name>
<protein>
    <submittedName>
        <fullName evidence="1">Uncharacterized protein</fullName>
    </submittedName>
</protein>